<dbReference type="Gramene" id="mRNA:HanXRQr2_Chr05g0193881">
    <property type="protein sequence ID" value="mRNA:HanXRQr2_Chr05g0193881"/>
    <property type="gene ID" value="HanXRQr2_Chr05g0193881"/>
</dbReference>
<evidence type="ECO:0000313" key="1">
    <source>
        <dbReference type="EMBL" id="KAF5804153.1"/>
    </source>
</evidence>
<dbReference type="Gene3D" id="3.40.1110.10">
    <property type="entry name" value="Calcium-transporting ATPase, cytoplasmic domain N"/>
    <property type="match status" value="1"/>
</dbReference>
<proteinExistence type="predicted"/>
<keyword evidence="3" id="KW-1185">Reference proteome</keyword>
<accession>A0A251ULA7</accession>
<evidence type="ECO:0000313" key="3">
    <source>
        <dbReference type="Proteomes" id="UP000215914"/>
    </source>
</evidence>
<sequence length="110" mass="12497">MCAIDFDRVSGSWVQLRGLFFYMHKALEFLGILRDDSDAYQTGQMHIVSKGAPEKILNPAHNKPEIANKVHWIINKFPKHWLQSTGVACQVIQLFNTASMVNILTLIIKS</sequence>
<dbReference type="AlphaFoldDB" id="A0A251ULA7"/>
<protein>
    <submittedName>
        <fullName evidence="1">P-type H(+)-exporting transporter</fullName>
    </submittedName>
    <submittedName>
        <fullName evidence="2">Putative P-type ATPase, cytoplasmic domain N</fullName>
    </submittedName>
</protein>
<gene>
    <name evidence="2" type="ORF">HannXRQ_Chr05g0130001</name>
    <name evidence="1" type="ORF">HanXRQr2_Chr05g0193881</name>
</gene>
<reference evidence="2" key="2">
    <citation type="submission" date="2017-02" db="EMBL/GenBank/DDBJ databases">
        <title>Sunflower complete genome.</title>
        <authorList>
            <person name="Langlade N."/>
            <person name="Munos S."/>
        </authorList>
    </citation>
    <scope>NUCLEOTIDE SEQUENCE [LARGE SCALE GENOMIC DNA]</scope>
    <source>
        <tissue evidence="2">Leaves</tissue>
    </source>
</reference>
<name>A0A251ULA7_HELAN</name>
<evidence type="ECO:0000313" key="2">
    <source>
        <dbReference type="EMBL" id="OTG23833.1"/>
    </source>
</evidence>
<dbReference type="EMBL" id="MNCJ02000320">
    <property type="protein sequence ID" value="KAF5804153.1"/>
    <property type="molecule type" value="Genomic_DNA"/>
</dbReference>
<reference evidence="1 3" key="1">
    <citation type="journal article" date="2017" name="Nature">
        <title>The sunflower genome provides insights into oil metabolism, flowering and Asterid evolution.</title>
        <authorList>
            <person name="Badouin H."/>
            <person name="Gouzy J."/>
            <person name="Grassa C.J."/>
            <person name="Murat F."/>
            <person name="Staton S.E."/>
            <person name="Cottret L."/>
            <person name="Lelandais-Briere C."/>
            <person name="Owens G.L."/>
            <person name="Carrere S."/>
            <person name="Mayjonade B."/>
            <person name="Legrand L."/>
            <person name="Gill N."/>
            <person name="Kane N.C."/>
            <person name="Bowers J.E."/>
            <person name="Hubner S."/>
            <person name="Bellec A."/>
            <person name="Berard A."/>
            <person name="Berges H."/>
            <person name="Blanchet N."/>
            <person name="Boniface M.C."/>
            <person name="Brunel D."/>
            <person name="Catrice O."/>
            <person name="Chaidir N."/>
            <person name="Claudel C."/>
            <person name="Donnadieu C."/>
            <person name="Faraut T."/>
            <person name="Fievet G."/>
            <person name="Helmstetter N."/>
            <person name="King M."/>
            <person name="Knapp S.J."/>
            <person name="Lai Z."/>
            <person name="Le Paslier M.C."/>
            <person name="Lippi Y."/>
            <person name="Lorenzon L."/>
            <person name="Mandel J.R."/>
            <person name="Marage G."/>
            <person name="Marchand G."/>
            <person name="Marquand E."/>
            <person name="Bret-Mestries E."/>
            <person name="Morien E."/>
            <person name="Nambeesan S."/>
            <person name="Nguyen T."/>
            <person name="Pegot-Espagnet P."/>
            <person name="Pouilly N."/>
            <person name="Raftis F."/>
            <person name="Sallet E."/>
            <person name="Schiex T."/>
            <person name="Thomas J."/>
            <person name="Vandecasteele C."/>
            <person name="Vares D."/>
            <person name="Vear F."/>
            <person name="Vautrin S."/>
            <person name="Crespi M."/>
            <person name="Mangin B."/>
            <person name="Burke J.M."/>
            <person name="Salse J."/>
            <person name="Munos S."/>
            <person name="Vincourt P."/>
            <person name="Rieseberg L.H."/>
            <person name="Langlade N.B."/>
        </authorList>
    </citation>
    <scope>NUCLEOTIDE SEQUENCE [LARGE SCALE GENOMIC DNA]</scope>
    <source>
        <strain evidence="3">cv. SF193</strain>
        <tissue evidence="1">Leaves</tissue>
    </source>
</reference>
<dbReference type="EMBL" id="CM007894">
    <property type="protein sequence ID" value="OTG23833.1"/>
    <property type="molecule type" value="Genomic_DNA"/>
</dbReference>
<dbReference type="STRING" id="4232.A0A251ULA7"/>
<reference evidence="1" key="3">
    <citation type="submission" date="2020-06" db="EMBL/GenBank/DDBJ databases">
        <title>Helianthus annuus Genome sequencing and assembly Release 2.</title>
        <authorList>
            <person name="Gouzy J."/>
            <person name="Langlade N."/>
            <person name="Munos S."/>
        </authorList>
    </citation>
    <scope>NUCLEOTIDE SEQUENCE</scope>
    <source>
        <tissue evidence="1">Leaves</tissue>
    </source>
</reference>
<organism evidence="2 3">
    <name type="scientific">Helianthus annuus</name>
    <name type="common">Common sunflower</name>
    <dbReference type="NCBI Taxonomy" id="4232"/>
    <lineage>
        <taxon>Eukaryota</taxon>
        <taxon>Viridiplantae</taxon>
        <taxon>Streptophyta</taxon>
        <taxon>Embryophyta</taxon>
        <taxon>Tracheophyta</taxon>
        <taxon>Spermatophyta</taxon>
        <taxon>Magnoliopsida</taxon>
        <taxon>eudicotyledons</taxon>
        <taxon>Gunneridae</taxon>
        <taxon>Pentapetalae</taxon>
        <taxon>asterids</taxon>
        <taxon>campanulids</taxon>
        <taxon>Asterales</taxon>
        <taxon>Asteraceae</taxon>
        <taxon>Asteroideae</taxon>
        <taxon>Heliantheae alliance</taxon>
        <taxon>Heliantheae</taxon>
        <taxon>Helianthus</taxon>
    </lineage>
</organism>
<dbReference type="Proteomes" id="UP000215914">
    <property type="component" value="Chromosome 5"/>
</dbReference>
<dbReference type="InterPro" id="IPR023299">
    <property type="entry name" value="ATPase_P-typ_cyto_dom_N"/>
</dbReference>
<dbReference type="GO" id="GO:0000166">
    <property type="term" value="F:nucleotide binding"/>
    <property type="evidence" value="ECO:0007669"/>
    <property type="project" value="InterPro"/>
</dbReference>
<dbReference type="InParanoid" id="A0A251ULA7"/>